<keyword evidence="1" id="KW-0472">Membrane</keyword>
<dbReference type="EMBL" id="UINC01117843">
    <property type="protein sequence ID" value="SVC90554.1"/>
    <property type="molecule type" value="Genomic_DNA"/>
</dbReference>
<accession>A0A382QYI6</accession>
<organism evidence="2">
    <name type="scientific">marine metagenome</name>
    <dbReference type="NCBI Taxonomy" id="408172"/>
    <lineage>
        <taxon>unclassified sequences</taxon>
        <taxon>metagenomes</taxon>
        <taxon>ecological metagenomes</taxon>
    </lineage>
</organism>
<evidence type="ECO:0000256" key="1">
    <source>
        <dbReference type="SAM" id="Phobius"/>
    </source>
</evidence>
<proteinExistence type="predicted"/>
<feature type="transmembrane region" description="Helical" evidence="1">
    <location>
        <begin position="24"/>
        <end position="46"/>
    </location>
</feature>
<name>A0A382QYI6_9ZZZZ</name>
<gene>
    <name evidence="2" type="ORF">METZ01_LOCUS343408</name>
</gene>
<keyword evidence="1" id="KW-1133">Transmembrane helix</keyword>
<keyword evidence="1" id="KW-0812">Transmembrane</keyword>
<evidence type="ECO:0000313" key="2">
    <source>
        <dbReference type="EMBL" id="SVC90554.1"/>
    </source>
</evidence>
<dbReference type="AlphaFoldDB" id="A0A382QYI6"/>
<protein>
    <submittedName>
        <fullName evidence="2">Uncharacterized protein</fullName>
    </submittedName>
</protein>
<sequence length="223" mass="26084">MRDMEKFEGWDSYPSMKNLYLKQIYMKINNLTILFFVITVSIFLYGCTTKIPEPDTTKESQSLLVIPFSVEYPSKYNKGRPVKGWGIKFSSKTGIFDKDKTILFDPKMGQDYLVVEMEPGDYIGSKFIHPGSDAHPNNFVDGSYPRSKKELVASKKRNLTNLSFKLKNKHIKIANFRYVYWEQLHQNHNCCLYFGILEAIDEKVKTATLDKLRKLENFSKWKF</sequence>
<reference evidence="2" key="1">
    <citation type="submission" date="2018-05" db="EMBL/GenBank/DDBJ databases">
        <authorList>
            <person name="Lanie J.A."/>
            <person name="Ng W.-L."/>
            <person name="Kazmierczak K.M."/>
            <person name="Andrzejewski T.M."/>
            <person name="Davidsen T.M."/>
            <person name="Wayne K.J."/>
            <person name="Tettelin H."/>
            <person name="Glass J.I."/>
            <person name="Rusch D."/>
            <person name="Podicherti R."/>
            <person name="Tsui H.-C.T."/>
            <person name="Winkler M.E."/>
        </authorList>
    </citation>
    <scope>NUCLEOTIDE SEQUENCE</scope>
</reference>